<reference evidence="2 3" key="1">
    <citation type="submission" date="2020-06" db="EMBL/GenBank/DDBJ databases">
        <title>Methanolobus halotolerans sp. nov., isolated from a saline lake Tus in Siberia.</title>
        <authorList>
            <person name="Shen Y."/>
            <person name="Chen S.-C."/>
            <person name="Lai M.-C."/>
            <person name="Huang H.-H."/>
            <person name="Chiu H.-H."/>
            <person name="Tang S.-L."/>
            <person name="Rogozin D.Y."/>
            <person name="Degermendzhy A.G."/>
        </authorList>
    </citation>
    <scope>NUCLEOTIDE SEQUENCE [LARGE SCALE GENOMIC DNA]</scope>
    <source>
        <strain evidence="2 3">DSM 21339</strain>
    </source>
</reference>
<dbReference type="KEGG" id="mzi:HWN40_05320"/>
<dbReference type="InterPro" id="IPR042095">
    <property type="entry name" value="SUMF_sf"/>
</dbReference>
<dbReference type="PANTHER" id="PTHR23150">
    <property type="entry name" value="SULFATASE MODIFYING FACTOR 1, 2"/>
    <property type="match status" value="1"/>
</dbReference>
<evidence type="ECO:0000313" key="3">
    <source>
        <dbReference type="Proteomes" id="UP000509594"/>
    </source>
</evidence>
<proteinExistence type="predicted"/>
<dbReference type="AlphaFoldDB" id="A0A7D5J8G8"/>
<protein>
    <submittedName>
        <fullName evidence="2">Formylglycine-generating enzyme family protein</fullName>
    </submittedName>
</protein>
<dbReference type="Proteomes" id="UP000509594">
    <property type="component" value="Chromosome"/>
</dbReference>
<dbReference type="RefSeq" id="WP_176964766.1">
    <property type="nucleotide sequence ID" value="NZ_CP058215.1"/>
</dbReference>
<keyword evidence="3" id="KW-1185">Reference proteome</keyword>
<dbReference type="Pfam" id="PF03781">
    <property type="entry name" value="FGE-sulfatase"/>
    <property type="match status" value="1"/>
</dbReference>
<name>A0A7D5J8G8_9EURY</name>
<dbReference type="EMBL" id="CP058215">
    <property type="protein sequence ID" value="QLC49710.1"/>
    <property type="molecule type" value="Genomic_DNA"/>
</dbReference>
<dbReference type="InterPro" id="IPR005532">
    <property type="entry name" value="SUMF_dom"/>
</dbReference>
<organism evidence="2 3">
    <name type="scientific">Methanolobus zinderi</name>
    <dbReference type="NCBI Taxonomy" id="536044"/>
    <lineage>
        <taxon>Archaea</taxon>
        <taxon>Methanobacteriati</taxon>
        <taxon>Methanobacteriota</taxon>
        <taxon>Stenosarchaea group</taxon>
        <taxon>Methanomicrobia</taxon>
        <taxon>Methanosarcinales</taxon>
        <taxon>Methanosarcinaceae</taxon>
        <taxon>Methanolobus</taxon>
    </lineage>
</organism>
<dbReference type="SUPFAM" id="SSF56436">
    <property type="entry name" value="C-type lectin-like"/>
    <property type="match status" value="1"/>
</dbReference>
<dbReference type="Gene3D" id="3.90.1580.10">
    <property type="entry name" value="paralog of FGE (formylglycine-generating enzyme)"/>
    <property type="match status" value="1"/>
</dbReference>
<sequence length="241" mass="27887">MDETGYSDVYTNSIGMQFIRVPAGEFEMGSVEKEINWFRNEDPPHKVSIMKEFYLGKFPVTQKQWLEIMDRNPSKFTGEDNPVDRISWNDAQEFIKKLNEREETKTYRLPSEAEWEYACRAGTTTKYSFGDSESELDDHAFYGNQDIGSHPVGIKKPNPWGLYDMYGNVWEWMQDVYHDSYESAPADGSAREDNNGKIMRVVRGGSWQTSAVGCRSASRYFLPQLARRKSSRVGLRLVREI</sequence>
<dbReference type="InterPro" id="IPR051043">
    <property type="entry name" value="Sulfatase_Mod_Factor_Kinase"/>
</dbReference>
<dbReference type="GO" id="GO:0120147">
    <property type="term" value="F:formylglycine-generating oxidase activity"/>
    <property type="evidence" value="ECO:0007669"/>
    <property type="project" value="TreeGrafter"/>
</dbReference>
<evidence type="ECO:0000313" key="2">
    <source>
        <dbReference type="EMBL" id="QLC49710.1"/>
    </source>
</evidence>
<dbReference type="GeneID" id="55821073"/>
<dbReference type="OrthoDB" id="136349at2157"/>
<accession>A0A7D5J8G8</accession>
<dbReference type="PANTHER" id="PTHR23150:SF19">
    <property type="entry name" value="FORMYLGLYCINE-GENERATING ENZYME"/>
    <property type="match status" value="1"/>
</dbReference>
<dbReference type="InterPro" id="IPR016187">
    <property type="entry name" value="CTDL_fold"/>
</dbReference>
<evidence type="ECO:0000259" key="1">
    <source>
        <dbReference type="Pfam" id="PF03781"/>
    </source>
</evidence>
<gene>
    <name evidence="2" type="ORF">HWN40_05320</name>
</gene>
<feature type="domain" description="Sulfatase-modifying factor enzyme-like" evidence="1">
    <location>
        <begin position="17"/>
        <end position="239"/>
    </location>
</feature>